<dbReference type="Gene3D" id="2.60.40.60">
    <property type="entry name" value="Cadherins"/>
    <property type="match status" value="6"/>
</dbReference>
<organism evidence="12">
    <name type="scientific">Schistocephalus solidus</name>
    <name type="common">Tapeworm</name>
    <dbReference type="NCBI Taxonomy" id="70667"/>
    <lineage>
        <taxon>Eukaryota</taxon>
        <taxon>Metazoa</taxon>
        <taxon>Spiralia</taxon>
        <taxon>Lophotrochozoa</taxon>
        <taxon>Platyhelminthes</taxon>
        <taxon>Cestoda</taxon>
        <taxon>Eucestoda</taxon>
        <taxon>Diphyllobothriidea</taxon>
        <taxon>Diphyllobothriidae</taxon>
        <taxon>Schistocephalus</taxon>
    </lineage>
</organism>
<evidence type="ECO:0000256" key="7">
    <source>
        <dbReference type="ARBA" id="ARBA00023180"/>
    </source>
</evidence>
<dbReference type="InterPro" id="IPR020894">
    <property type="entry name" value="Cadherin_CS"/>
</dbReference>
<gene>
    <name evidence="12" type="ORF">TR93909</name>
</gene>
<dbReference type="InterPro" id="IPR002126">
    <property type="entry name" value="Cadherin-like_dom"/>
</dbReference>
<keyword evidence="4 8" id="KW-0106">Calcium</keyword>
<keyword evidence="5 10" id="KW-1133">Transmembrane helix</keyword>
<evidence type="ECO:0000256" key="3">
    <source>
        <dbReference type="ARBA" id="ARBA00022737"/>
    </source>
</evidence>
<proteinExistence type="predicted"/>
<evidence type="ECO:0000256" key="10">
    <source>
        <dbReference type="SAM" id="Phobius"/>
    </source>
</evidence>
<feature type="domain" description="Cadherin" evidence="11">
    <location>
        <begin position="815"/>
        <end position="924"/>
    </location>
</feature>
<dbReference type="SUPFAM" id="SSF49313">
    <property type="entry name" value="Cadherin-like"/>
    <property type="match status" value="5"/>
</dbReference>
<dbReference type="CDD" id="cd11304">
    <property type="entry name" value="Cadherin_repeat"/>
    <property type="match status" value="6"/>
</dbReference>
<keyword evidence="3" id="KW-0677">Repeat</keyword>
<dbReference type="Pfam" id="PF00028">
    <property type="entry name" value="Cadherin"/>
    <property type="match status" value="2"/>
</dbReference>
<dbReference type="EMBL" id="GEEE01002805">
    <property type="protein sequence ID" value="JAP60420.1"/>
    <property type="molecule type" value="Transcribed_RNA"/>
</dbReference>
<feature type="domain" description="Cadherin" evidence="11">
    <location>
        <begin position="680"/>
        <end position="815"/>
    </location>
</feature>
<dbReference type="PROSITE" id="PS50268">
    <property type="entry name" value="CADHERIN_2"/>
    <property type="match status" value="6"/>
</dbReference>
<dbReference type="InterPro" id="IPR050174">
    <property type="entry name" value="Protocadherin/Cadherin-CA"/>
</dbReference>
<comment type="subcellular location">
    <subcellularLocation>
        <location evidence="1">Membrane</location>
        <topology evidence="1">Single-pass membrane protein</topology>
    </subcellularLocation>
</comment>
<feature type="compositionally biased region" description="Low complexity" evidence="9">
    <location>
        <begin position="1134"/>
        <end position="1147"/>
    </location>
</feature>
<feature type="compositionally biased region" description="Polar residues" evidence="9">
    <location>
        <begin position="1317"/>
        <end position="1326"/>
    </location>
</feature>
<reference evidence="12" key="1">
    <citation type="submission" date="2016-01" db="EMBL/GenBank/DDBJ databases">
        <title>Reference transcriptome for the parasite Schistocephalus solidus: insights into the molecular evolution of parasitism.</title>
        <authorList>
            <person name="Hebert F.O."/>
            <person name="Grambauer S."/>
            <person name="Barber I."/>
            <person name="Landry C.R."/>
            <person name="Aubin-Horth N."/>
        </authorList>
    </citation>
    <scope>NUCLEOTIDE SEQUENCE</scope>
</reference>
<accession>A0A0V0J5J9</accession>
<evidence type="ECO:0000256" key="8">
    <source>
        <dbReference type="PROSITE-ProRule" id="PRU00043"/>
    </source>
</evidence>
<keyword evidence="7" id="KW-0325">Glycoprotein</keyword>
<keyword evidence="6 10" id="KW-0472">Membrane</keyword>
<sequence length="1558" mass="169193">MAVFWSEYKSRDKPLLKPLFTVFLITLSAASSALSDTTVSSFANNCSIIIQENLPRGFLLPLPVALTGDFKLQVAEASAYFTVVREEASSQRLQQWREKVWIPPSNPFSSRNIDSLTFPPSSTTGGQWFLTLLQRIDREQLCQTEPACDCHRGNSHPLRQTSTTPDDVSQRCVVPLHLVAIPEVSSVSSSPQLTAPRLPTVLDLEVCIADENDNAPVFQVGSRMETSAASGAAAAGVKAAEFFQQNTWLPTTKLQAPVYVVHLNENTEVSTLIPLPNALDADAFPEHTVQSYALHCPSNQRTSSGDEDLGLHFAADSPFSLSYDVNRGEDHSLALRVEKLLSLSSNAVKKWPLYCSVSAYDGQHTGSLHLQIALDDVNDHAPQWQAPTLLNSAVSIVTENATLGLWSVSLPESVPPFTVLLRLRAVDEDPVFGKVKFAVEHSQHKSALLRQPFDVDSRTGEVRLLNKLDYENPLIRHQDLVIGVVAKDNGGLSTTGKITFKILDVNDNRPVIRFASLATTQSLRAESSEYPTRRTGLELVENSAETKYLDYVTVKDEDSGSNGQVSCSLRPSQIADHFNLTRIGDHMWALLAVKPIDRESLPRDNFASSMAQQQASNHYFSGSGYKRPFGSRIGLTVVCNDNPGAYQTYQLTSETTVQISIRDENDNAPHFTSVKSSEDGELVLEAAVLEGLPPGSQVMRVLAEDPDLGDSLRFSLIHLPAIQPNAVDVWPSSSSAVADRLAIDPITGVITTQCVFDREREDFINDVGVVVFDGGWTQRPNDKSADAVSAAAANHTIVARLELHILDVNDNAPTFHGNTVLSIPEDTPLESLITQINITDPDLGENGTATVYFSPHQVSTLSTANPFSLYPDGRLVLSRRLDRERVDHYELIILASDKGRPATLTSTTTLVIQVEDVNDSPPRFELSTGSLLRSVSCTQAYIALDLVASDADSLPENSVIKYRIVSVTGPFGDSKRGGGSAELALKAAASETETPDVTHLFFIQPDTGALFLNSPGGLNPNPQAQSEGLDPCDHLGVYRLVLMAFDPKRPEMSSNVSLTVHIVHEEHVMAKVLTKLPEHSGEAARNGSASVSASAPSSASILQPQEGTEIKRQERRYPAPPLAPSGLVVAVGPSDSQQDQQHHQQQQLDYRTGPPRNSRMAFLVILLLIAVFIGLTLLLIVLVYFFKRRNILTRSRSGDLTEVSQHCLTGLTIGQMEKEAAALGAVTYGATSLLPKTEDFSGNVIVLADPIYGTTRPRTEKPVDVVANYEGRLGYSSPSAEEACETSAFNSNLSTWSAIVSMPNTSVAGLDGATVTTASEDVQTGRSSKRAADDGARSSKLSKLLYPKRDKYQSQGGALPTSGRRLETPTFDWQSSNMTLMRSPVFLIPHQSNDDYQETVTTVAANLTDASQQQQQQRRHNISPTSSHILTPSGKPDGVRLACLPPRKKNETLGRNDAPSPKLTGSYGSGNTYYVINMDSKDPTLRDLSANANIYTTLPLNPAQFPPSNDKLTSRMVKFAAPSGKFEATSGTPTTTTTTTTNTTTGANTAPYPDSSFV</sequence>
<keyword evidence="2 10" id="KW-0812">Transmembrane</keyword>
<feature type="compositionally biased region" description="Low complexity" evidence="9">
    <location>
        <begin position="1088"/>
        <end position="1100"/>
    </location>
</feature>
<dbReference type="GO" id="GO:0005509">
    <property type="term" value="F:calcium ion binding"/>
    <property type="evidence" value="ECO:0007669"/>
    <property type="project" value="UniProtKB-UniRule"/>
</dbReference>
<dbReference type="InterPro" id="IPR015919">
    <property type="entry name" value="Cadherin-like_sf"/>
</dbReference>
<feature type="transmembrane region" description="Helical" evidence="10">
    <location>
        <begin position="1160"/>
        <end position="1186"/>
    </location>
</feature>
<evidence type="ECO:0000256" key="1">
    <source>
        <dbReference type="ARBA" id="ARBA00004167"/>
    </source>
</evidence>
<evidence type="ECO:0000259" key="11">
    <source>
        <dbReference type="PROSITE" id="PS50268"/>
    </source>
</evidence>
<dbReference type="PANTHER" id="PTHR24028:SF146">
    <property type="entry name" value="CADHERIN 96CB, ISOFORM D-RELATED"/>
    <property type="match status" value="1"/>
</dbReference>
<feature type="region of interest" description="Disordered" evidence="9">
    <location>
        <begin position="1523"/>
        <end position="1558"/>
    </location>
</feature>
<feature type="region of interest" description="Disordered" evidence="9">
    <location>
        <begin position="1128"/>
        <end position="1153"/>
    </location>
</feature>
<dbReference type="FunFam" id="2.60.40.60:FF:000092">
    <property type="entry name" value="Protocadherin 8"/>
    <property type="match status" value="1"/>
</dbReference>
<feature type="domain" description="Cadherin" evidence="11">
    <location>
        <begin position="942"/>
        <end position="1079"/>
    </location>
</feature>
<feature type="region of interest" description="Disordered" evidence="9">
    <location>
        <begin position="1079"/>
        <end position="1111"/>
    </location>
</feature>
<dbReference type="GO" id="GO:0007156">
    <property type="term" value="P:homophilic cell adhesion via plasma membrane adhesion molecules"/>
    <property type="evidence" value="ECO:0007669"/>
    <property type="project" value="InterPro"/>
</dbReference>
<feature type="domain" description="Cadherin" evidence="11">
    <location>
        <begin position="255"/>
        <end position="384"/>
    </location>
</feature>
<dbReference type="SMART" id="SM00112">
    <property type="entry name" value="CA"/>
    <property type="match status" value="5"/>
</dbReference>
<evidence type="ECO:0000256" key="4">
    <source>
        <dbReference type="ARBA" id="ARBA00022837"/>
    </source>
</evidence>
<feature type="domain" description="Cadherin" evidence="11">
    <location>
        <begin position="402"/>
        <end position="512"/>
    </location>
</feature>
<dbReference type="PANTHER" id="PTHR24028">
    <property type="entry name" value="CADHERIN-87A"/>
    <property type="match status" value="1"/>
</dbReference>
<feature type="compositionally biased region" description="Low complexity" evidence="9">
    <location>
        <begin position="1531"/>
        <end position="1551"/>
    </location>
</feature>
<dbReference type="GO" id="GO:0005886">
    <property type="term" value="C:plasma membrane"/>
    <property type="evidence" value="ECO:0007669"/>
    <property type="project" value="InterPro"/>
</dbReference>
<feature type="domain" description="Cadherin" evidence="11">
    <location>
        <begin position="531"/>
        <end position="671"/>
    </location>
</feature>
<evidence type="ECO:0000313" key="12">
    <source>
        <dbReference type="EMBL" id="JAP60420.1"/>
    </source>
</evidence>
<evidence type="ECO:0000256" key="6">
    <source>
        <dbReference type="ARBA" id="ARBA00023136"/>
    </source>
</evidence>
<dbReference type="PROSITE" id="PS00232">
    <property type="entry name" value="CADHERIN_1"/>
    <property type="match status" value="2"/>
</dbReference>
<evidence type="ECO:0000256" key="5">
    <source>
        <dbReference type="ARBA" id="ARBA00022989"/>
    </source>
</evidence>
<evidence type="ECO:0000256" key="9">
    <source>
        <dbReference type="SAM" id="MobiDB-lite"/>
    </source>
</evidence>
<name>A0A0V0J5J9_SCHSO</name>
<dbReference type="PRINTS" id="PR00205">
    <property type="entry name" value="CADHERIN"/>
</dbReference>
<evidence type="ECO:0000256" key="2">
    <source>
        <dbReference type="ARBA" id="ARBA00022692"/>
    </source>
</evidence>
<feature type="region of interest" description="Disordered" evidence="9">
    <location>
        <begin position="1317"/>
        <end position="1368"/>
    </location>
</feature>
<protein>
    <recommendedName>
        <fullName evidence="11">Cadherin domain-containing protein</fullName>
    </recommendedName>
</protein>
<feature type="region of interest" description="Disordered" evidence="9">
    <location>
        <begin position="1412"/>
        <end position="1439"/>
    </location>
</feature>